<proteinExistence type="predicted"/>
<evidence type="ECO:0000313" key="2">
    <source>
        <dbReference type="Proteomes" id="UP000233837"/>
    </source>
</evidence>
<keyword evidence="2" id="KW-1185">Reference proteome</keyword>
<accession>A0A2I0W0E5</accession>
<reference evidence="1 2" key="2">
    <citation type="journal article" date="2017" name="Nature">
        <title>The Apostasia genome and the evolution of orchids.</title>
        <authorList>
            <person name="Zhang G.Q."/>
            <person name="Liu K.W."/>
            <person name="Li Z."/>
            <person name="Lohaus R."/>
            <person name="Hsiao Y.Y."/>
            <person name="Niu S.C."/>
            <person name="Wang J.Y."/>
            <person name="Lin Y.C."/>
            <person name="Xu Q."/>
            <person name="Chen L.J."/>
            <person name="Yoshida K."/>
            <person name="Fujiwara S."/>
            <person name="Wang Z.W."/>
            <person name="Zhang Y.Q."/>
            <person name="Mitsuda N."/>
            <person name="Wang M."/>
            <person name="Liu G.H."/>
            <person name="Pecoraro L."/>
            <person name="Huang H.X."/>
            <person name="Xiao X.J."/>
            <person name="Lin M."/>
            <person name="Wu X.Y."/>
            <person name="Wu W.L."/>
            <person name="Chen Y.Y."/>
            <person name="Chang S.B."/>
            <person name="Sakamoto S."/>
            <person name="Ohme-Takagi M."/>
            <person name="Yagi M."/>
            <person name="Zeng S.J."/>
            <person name="Shen C.Y."/>
            <person name="Yeh C.M."/>
            <person name="Luo Y.B."/>
            <person name="Tsai W.C."/>
            <person name="Van de Peer Y."/>
            <person name="Liu Z.J."/>
        </authorList>
    </citation>
    <scope>NUCLEOTIDE SEQUENCE [LARGE SCALE GENOMIC DNA]</scope>
    <source>
        <tissue evidence="1">The whole plant</tissue>
    </source>
</reference>
<dbReference type="EMBL" id="KZ503041">
    <property type="protein sequence ID" value="PKU69135.1"/>
    <property type="molecule type" value="Genomic_DNA"/>
</dbReference>
<name>A0A2I0W0E5_9ASPA</name>
<dbReference type="AlphaFoldDB" id="A0A2I0W0E5"/>
<sequence length="184" mass="19681">MPCAVEFNNSDVVAVVDMPQNPLVVDVAPVDALVAPVVVLESVAHSCTTSCLLISPDGVLTTGVAADAPLICMDGEGTLPTIVGLVKTIDGRGVGGFEVDDGDETGSIWILLLFFSLLNVPLTHVSKDDLQTHISRDNEVMRGDLLHADNSSADGDDFYVDDLALRTEFFKRSGKRRARNSKKQ</sequence>
<evidence type="ECO:0000313" key="1">
    <source>
        <dbReference type="EMBL" id="PKU69135.1"/>
    </source>
</evidence>
<reference evidence="1 2" key="1">
    <citation type="journal article" date="2016" name="Sci. Rep.">
        <title>The Dendrobium catenatum Lindl. genome sequence provides insights into polysaccharide synthase, floral development and adaptive evolution.</title>
        <authorList>
            <person name="Zhang G.Q."/>
            <person name="Xu Q."/>
            <person name="Bian C."/>
            <person name="Tsai W.C."/>
            <person name="Yeh C.M."/>
            <person name="Liu K.W."/>
            <person name="Yoshida K."/>
            <person name="Zhang L.S."/>
            <person name="Chang S.B."/>
            <person name="Chen F."/>
            <person name="Shi Y."/>
            <person name="Su Y.Y."/>
            <person name="Zhang Y.Q."/>
            <person name="Chen L.J."/>
            <person name="Yin Y."/>
            <person name="Lin M."/>
            <person name="Huang H."/>
            <person name="Deng H."/>
            <person name="Wang Z.W."/>
            <person name="Zhu S.L."/>
            <person name="Zhao X."/>
            <person name="Deng C."/>
            <person name="Niu S.C."/>
            <person name="Huang J."/>
            <person name="Wang M."/>
            <person name="Liu G.H."/>
            <person name="Yang H.J."/>
            <person name="Xiao X.J."/>
            <person name="Hsiao Y.Y."/>
            <person name="Wu W.L."/>
            <person name="Chen Y.Y."/>
            <person name="Mitsuda N."/>
            <person name="Ohme-Takagi M."/>
            <person name="Luo Y.B."/>
            <person name="Van de Peer Y."/>
            <person name="Liu Z.J."/>
        </authorList>
    </citation>
    <scope>NUCLEOTIDE SEQUENCE [LARGE SCALE GENOMIC DNA]</scope>
    <source>
        <tissue evidence="1">The whole plant</tissue>
    </source>
</reference>
<dbReference type="Proteomes" id="UP000233837">
    <property type="component" value="Unassembled WGS sequence"/>
</dbReference>
<protein>
    <submittedName>
        <fullName evidence="1">Uncharacterized protein</fullName>
    </submittedName>
</protein>
<organism evidence="1 2">
    <name type="scientific">Dendrobium catenatum</name>
    <dbReference type="NCBI Taxonomy" id="906689"/>
    <lineage>
        <taxon>Eukaryota</taxon>
        <taxon>Viridiplantae</taxon>
        <taxon>Streptophyta</taxon>
        <taxon>Embryophyta</taxon>
        <taxon>Tracheophyta</taxon>
        <taxon>Spermatophyta</taxon>
        <taxon>Magnoliopsida</taxon>
        <taxon>Liliopsida</taxon>
        <taxon>Asparagales</taxon>
        <taxon>Orchidaceae</taxon>
        <taxon>Epidendroideae</taxon>
        <taxon>Malaxideae</taxon>
        <taxon>Dendrobiinae</taxon>
        <taxon>Dendrobium</taxon>
    </lineage>
</organism>
<gene>
    <name evidence="1" type="ORF">MA16_Dca002405</name>
</gene>